<gene>
    <name evidence="7" type="ORF">PGUG_03297</name>
</gene>
<feature type="transmembrane region" description="Helical" evidence="6">
    <location>
        <begin position="83"/>
        <end position="103"/>
    </location>
</feature>
<evidence type="ECO:0000256" key="3">
    <source>
        <dbReference type="ARBA" id="ARBA00022692"/>
    </source>
</evidence>
<evidence type="ECO:0000256" key="1">
    <source>
        <dbReference type="ARBA" id="ARBA00004141"/>
    </source>
</evidence>
<keyword evidence="5 6" id="KW-0472">Membrane</keyword>
<dbReference type="EMBL" id="CH408158">
    <property type="protein sequence ID" value="EDK39199.2"/>
    <property type="molecule type" value="Genomic_DNA"/>
</dbReference>
<dbReference type="InParanoid" id="A5DJ46"/>
<evidence type="ECO:0000313" key="7">
    <source>
        <dbReference type="EMBL" id="EDK39199.2"/>
    </source>
</evidence>
<accession>A5DJ46</accession>
<proteinExistence type="inferred from homology"/>
<evidence type="ECO:0000256" key="5">
    <source>
        <dbReference type="ARBA" id="ARBA00023136"/>
    </source>
</evidence>
<dbReference type="VEuPathDB" id="FungiDB:PGUG_03297"/>
<comment type="subcellular location">
    <subcellularLocation>
        <location evidence="1">Membrane</location>
        <topology evidence="1">Multi-pass membrane protein</topology>
    </subcellularLocation>
</comment>
<dbReference type="AlphaFoldDB" id="A5DJ46"/>
<dbReference type="FunCoup" id="A5DJ46">
    <property type="interactions" value="35"/>
</dbReference>
<feature type="transmembrane region" description="Helical" evidence="6">
    <location>
        <begin position="207"/>
        <end position="225"/>
    </location>
</feature>
<dbReference type="GeneID" id="5125889"/>
<feature type="transmembrane region" description="Helical" evidence="6">
    <location>
        <begin position="124"/>
        <end position="148"/>
    </location>
</feature>
<keyword evidence="3 6" id="KW-0812">Transmembrane</keyword>
<keyword evidence="8" id="KW-1185">Reference proteome</keyword>
<keyword evidence="4 6" id="KW-1133">Transmembrane helix</keyword>
<organism evidence="7 8">
    <name type="scientific">Meyerozyma guilliermondii (strain ATCC 6260 / CBS 566 / DSM 6381 / JCM 1539 / NBRC 10279 / NRRL Y-324)</name>
    <name type="common">Yeast</name>
    <name type="synonym">Candida guilliermondii</name>
    <dbReference type="NCBI Taxonomy" id="294746"/>
    <lineage>
        <taxon>Eukaryota</taxon>
        <taxon>Fungi</taxon>
        <taxon>Dikarya</taxon>
        <taxon>Ascomycota</taxon>
        <taxon>Saccharomycotina</taxon>
        <taxon>Pichiomycetes</taxon>
        <taxon>Debaryomycetaceae</taxon>
        <taxon>Meyerozyma</taxon>
    </lineage>
</organism>
<sequence>MSSDFQFYQYTPSLAAAIIACILFCIATLFCAYQFTAALRNRSQTALKKILSLIPFLLGGLFEIVGYGARASSSKNDESLTPYIIQSLLLLVAPALFAATIYMTLGHVIRVTGCENLSVIPLKWLTKIFVCGDVLSFLVQAGGGGIMSQGQDQMKLGEHIVIAGLIIQIVFFGIFIVVMSVFQYRISQRPSPAAMHYRYQPSSTRNWQMILVILMICSVLIFVRSVVRCVEYAQGNDGYIISHEVFLYVFDGLLMFLNMVVFMSQNLGSYYNRDFRSSQHLAVQPIYDWEK</sequence>
<name>A5DJ46_PICGU</name>
<dbReference type="eggNOG" id="ENOG502QURG">
    <property type="taxonomic scope" value="Eukaryota"/>
</dbReference>
<dbReference type="HOGENOM" id="CLU_033465_3_1_1"/>
<dbReference type="PANTHER" id="PTHR31465">
    <property type="entry name" value="PROTEIN RTA1-RELATED"/>
    <property type="match status" value="1"/>
</dbReference>
<dbReference type="Pfam" id="PF04479">
    <property type="entry name" value="RTA1"/>
    <property type="match status" value="1"/>
</dbReference>
<evidence type="ECO:0008006" key="9">
    <source>
        <dbReference type="Google" id="ProtNLM"/>
    </source>
</evidence>
<dbReference type="OrthoDB" id="3358017at2759"/>
<dbReference type="InterPro" id="IPR007568">
    <property type="entry name" value="RTA1"/>
</dbReference>
<dbReference type="Proteomes" id="UP000001997">
    <property type="component" value="Unassembled WGS sequence"/>
</dbReference>
<dbReference type="GO" id="GO:0016020">
    <property type="term" value="C:membrane"/>
    <property type="evidence" value="ECO:0007669"/>
    <property type="project" value="UniProtKB-SubCell"/>
</dbReference>
<evidence type="ECO:0000256" key="2">
    <source>
        <dbReference type="ARBA" id="ARBA00009969"/>
    </source>
</evidence>
<reference evidence="7 8" key="1">
    <citation type="journal article" date="2009" name="Nature">
        <title>Evolution of pathogenicity and sexual reproduction in eight Candida genomes.</title>
        <authorList>
            <person name="Butler G."/>
            <person name="Rasmussen M.D."/>
            <person name="Lin M.F."/>
            <person name="Santos M.A."/>
            <person name="Sakthikumar S."/>
            <person name="Munro C.A."/>
            <person name="Rheinbay E."/>
            <person name="Grabherr M."/>
            <person name="Forche A."/>
            <person name="Reedy J.L."/>
            <person name="Agrafioti I."/>
            <person name="Arnaud M.B."/>
            <person name="Bates S."/>
            <person name="Brown A.J."/>
            <person name="Brunke S."/>
            <person name="Costanzo M.C."/>
            <person name="Fitzpatrick D.A."/>
            <person name="de Groot P.W."/>
            <person name="Harris D."/>
            <person name="Hoyer L.L."/>
            <person name="Hube B."/>
            <person name="Klis F.M."/>
            <person name="Kodira C."/>
            <person name="Lennard N."/>
            <person name="Logue M.E."/>
            <person name="Martin R."/>
            <person name="Neiman A.M."/>
            <person name="Nikolaou E."/>
            <person name="Quail M.A."/>
            <person name="Quinn J."/>
            <person name="Santos M.C."/>
            <person name="Schmitzberger F.F."/>
            <person name="Sherlock G."/>
            <person name="Shah P."/>
            <person name="Silverstein K.A."/>
            <person name="Skrzypek M.S."/>
            <person name="Soll D."/>
            <person name="Staggs R."/>
            <person name="Stansfield I."/>
            <person name="Stumpf M.P."/>
            <person name="Sudbery P.E."/>
            <person name="Srikantha T."/>
            <person name="Zeng Q."/>
            <person name="Berman J."/>
            <person name="Berriman M."/>
            <person name="Heitman J."/>
            <person name="Gow N.A."/>
            <person name="Lorenz M.C."/>
            <person name="Birren B.W."/>
            <person name="Kellis M."/>
            <person name="Cuomo C.A."/>
        </authorList>
    </citation>
    <scope>NUCLEOTIDE SEQUENCE [LARGE SCALE GENOMIC DNA]</scope>
    <source>
        <strain evidence="8">ATCC 6260 / CBS 566 / DSM 6381 / JCM 1539 / NBRC 10279 / NRRL Y-324</strain>
    </source>
</reference>
<protein>
    <recommendedName>
        <fullName evidence="9">Protein RTA1</fullName>
    </recommendedName>
</protein>
<dbReference type="PANTHER" id="PTHR31465:SF1">
    <property type="entry name" value="PROTEIN RTA1-RELATED"/>
    <property type="match status" value="1"/>
</dbReference>
<feature type="transmembrane region" description="Helical" evidence="6">
    <location>
        <begin position="14"/>
        <end position="38"/>
    </location>
</feature>
<dbReference type="OMA" id="LMKHEVF"/>
<dbReference type="KEGG" id="pgu:PGUG_03297"/>
<evidence type="ECO:0000313" key="8">
    <source>
        <dbReference type="Proteomes" id="UP000001997"/>
    </source>
</evidence>
<evidence type="ECO:0000256" key="4">
    <source>
        <dbReference type="ARBA" id="ARBA00022989"/>
    </source>
</evidence>
<feature type="transmembrane region" description="Helical" evidence="6">
    <location>
        <begin position="50"/>
        <end position="71"/>
    </location>
</feature>
<evidence type="ECO:0000256" key="6">
    <source>
        <dbReference type="SAM" id="Phobius"/>
    </source>
</evidence>
<feature type="transmembrane region" description="Helical" evidence="6">
    <location>
        <begin position="245"/>
        <end position="263"/>
    </location>
</feature>
<comment type="similarity">
    <text evidence="2">Belongs to the lipid-translocating exporter (LTE) (TC 9.A.26.1) family.</text>
</comment>
<dbReference type="RefSeq" id="XP_001483916.2">
    <property type="nucleotide sequence ID" value="XM_001483866.1"/>
</dbReference>
<feature type="transmembrane region" description="Helical" evidence="6">
    <location>
        <begin position="160"/>
        <end position="186"/>
    </location>
</feature>